<dbReference type="EMBL" id="CP002515">
    <property type="protein sequence ID" value="AEP13151.1"/>
    <property type="molecule type" value="Genomic_DNA"/>
</dbReference>
<reference evidence="2 3" key="1">
    <citation type="journal article" date="2012" name="Environ. Microbiol.">
        <title>Complete genome of Candidatus Chloracidobacterium thermophilum, a chlorophyll-based photoheterotroph belonging to the phylum Acidobacteria.</title>
        <authorList>
            <person name="Garcia Costas A.M."/>
            <person name="Liu Z."/>
            <person name="Tomsho L.P."/>
            <person name="Schuster S.C."/>
            <person name="Ward D.M."/>
            <person name="Bryant D.A."/>
        </authorList>
    </citation>
    <scope>NUCLEOTIDE SEQUENCE [LARGE SCALE GENOMIC DNA]</scope>
    <source>
        <strain evidence="2 3">B</strain>
    </source>
</reference>
<name>G2LJY4_CHLTF</name>
<dbReference type="NCBIfam" id="TIGR02570">
    <property type="entry name" value="cas7_GSU0053"/>
    <property type="match status" value="1"/>
</dbReference>
<organism evidence="2 3">
    <name type="scientific">Chloracidobacterium thermophilum (strain B)</name>
    <dbReference type="NCBI Taxonomy" id="981222"/>
    <lineage>
        <taxon>Bacteria</taxon>
        <taxon>Pseudomonadati</taxon>
        <taxon>Acidobacteriota</taxon>
        <taxon>Terriglobia</taxon>
        <taxon>Terriglobales</taxon>
        <taxon>Acidobacteriaceae</taxon>
        <taxon>Chloracidobacterium</taxon>
    </lineage>
</organism>
<feature type="compositionally biased region" description="Basic and acidic residues" evidence="1">
    <location>
        <begin position="422"/>
        <end position="434"/>
    </location>
</feature>
<evidence type="ECO:0000313" key="2">
    <source>
        <dbReference type="EMBL" id="AEP13151.1"/>
    </source>
</evidence>
<dbReference type="RefSeq" id="WP_014100889.1">
    <property type="nucleotide sequence ID" value="NC_016025.1"/>
</dbReference>
<gene>
    <name evidence="2" type="ordered locus">Cabther_B0146</name>
</gene>
<sequence>MTTTPAQSQAQSLLDQLYAQYHIVITASLKLTNGNFLQPTGFPDIGACIYRDKEGRRWCLVESEQSMANRLEAVCMKAPGVWVDDLRGLPVIAVKDKGGKLLATNLTEPHRIASSYILESELAGGNKNLRKLFEEKIGLENRPENNGDFWPMDRRADLERLVFALDPSALLHGFQFVQWKFVGLRQTRLVHARLEAELADDPEVHYVMVKWDGIEPESTRKERANKGQSIAAKSRIVPKNITATFEIDLLALRSLSLADDRKKFLLGLALWKIGAFLNNNQSFDPRSRSTGPSLRLRADCYLTCESISWSGNSSKGQTTPTELMEAKPTGLGQAEGPSFLPDTHGNLPDTHGNDDGKQAGMSGVTFSALIKELLSDKKDEATSGEPKEGKSSAEKGTASGKESSPGNLYDGPMVEVTYDPKQNQENKPKQEKKGGSKAAQQTEANVEQAGEAQE</sequence>
<keyword evidence="3" id="KW-1185">Reference proteome</keyword>
<feature type="compositionally biased region" description="Basic and acidic residues" evidence="1">
    <location>
        <begin position="376"/>
        <end position="393"/>
    </location>
</feature>
<feature type="compositionally biased region" description="Polar residues" evidence="1">
    <location>
        <begin position="311"/>
        <end position="321"/>
    </location>
</feature>
<accession>G2LJY4</accession>
<dbReference type="InterPro" id="IPR013403">
    <property type="entry name" value="CRISPR-assoc_prot_Csb1/Cas7u"/>
</dbReference>
<evidence type="ECO:0000313" key="3">
    <source>
        <dbReference type="Proteomes" id="UP000006791"/>
    </source>
</evidence>
<feature type="region of interest" description="Disordered" evidence="1">
    <location>
        <begin position="376"/>
        <end position="454"/>
    </location>
</feature>
<dbReference type="KEGG" id="ctm:Cabther_B0146"/>
<dbReference type="OrthoDB" id="3464590at2"/>
<proteinExistence type="predicted"/>
<protein>
    <submittedName>
        <fullName evidence="2">CRISPR-associated protein GSU0053 (Cas_GSU0053)</fullName>
    </submittedName>
</protein>
<dbReference type="STRING" id="981222.Cabther_B0146"/>
<dbReference type="Pfam" id="PF09617">
    <property type="entry name" value="Cas_GSU0053"/>
    <property type="match status" value="1"/>
</dbReference>
<dbReference type="HOGENOM" id="CLU_602308_0_0_0"/>
<evidence type="ECO:0000256" key="1">
    <source>
        <dbReference type="SAM" id="MobiDB-lite"/>
    </source>
</evidence>
<dbReference type="AlphaFoldDB" id="G2LJY4"/>
<dbReference type="Proteomes" id="UP000006791">
    <property type="component" value="Chromosome 2"/>
</dbReference>
<feature type="region of interest" description="Disordered" evidence="1">
    <location>
        <begin position="311"/>
        <end position="361"/>
    </location>
</feature>